<gene>
    <name evidence="2" type="ORF">GCM10010448_66600</name>
</gene>
<feature type="transmembrane region" description="Helical" evidence="1">
    <location>
        <begin position="42"/>
        <end position="60"/>
    </location>
</feature>
<evidence type="ECO:0000313" key="2">
    <source>
        <dbReference type="EMBL" id="GAA3074857.1"/>
    </source>
</evidence>
<proteinExistence type="predicted"/>
<name>A0ABP6M619_9ACTN</name>
<accession>A0ABP6M619</accession>
<evidence type="ECO:0008006" key="4">
    <source>
        <dbReference type="Google" id="ProtNLM"/>
    </source>
</evidence>
<comment type="caution">
    <text evidence="2">The sequence shown here is derived from an EMBL/GenBank/DDBJ whole genome shotgun (WGS) entry which is preliminary data.</text>
</comment>
<dbReference type="EMBL" id="BAAAUF010000084">
    <property type="protein sequence ID" value="GAA3074857.1"/>
    <property type="molecule type" value="Genomic_DNA"/>
</dbReference>
<organism evidence="2 3">
    <name type="scientific">Streptomyces glomeratus</name>
    <dbReference type="NCBI Taxonomy" id="284452"/>
    <lineage>
        <taxon>Bacteria</taxon>
        <taxon>Bacillati</taxon>
        <taxon>Actinomycetota</taxon>
        <taxon>Actinomycetes</taxon>
        <taxon>Kitasatosporales</taxon>
        <taxon>Streptomycetaceae</taxon>
        <taxon>Streptomyces</taxon>
    </lineage>
</organism>
<feature type="transmembrane region" description="Helical" evidence="1">
    <location>
        <begin position="72"/>
        <end position="91"/>
    </location>
</feature>
<keyword evidence="3" id="KW-1185">Reference proteome</keyword>
<evidence type="ECO:0000256" key="1">
    <source>
        <dbReference type="SAM" id="Phobius"/>
    </source>
</evidence>
<keyword evidence="1" id="KW-1133">Transmembrane helix</keyword>
<keyword evidence="1" id="KW-0812">Transmembrane</keyword>
<sequence>MEFFGGGYGLERFLTRCLYPSLGSVPVCWCAMVFFIKEEGWHFSFLLCGFLPPVAAYLGFRGKREIRTGTAAAAAALALATLPLTFVPASLEMS</sequence>
<evidence type="ECO:0000313" key="3">
    <source>
        <dbReference type="Proteomes" id="UP001501532"/>
    </source>
</evidence>
<protein>
    <recommendedName>
        <fullName evidence="4">Glycosyltransferase RgtA/B/C/D-like domain-containing protein</fullName>
    </recommendedName>
</protein>
<reference evidence="3" key="1">
    <citation type="journal article" date="2019" name="Int. J. Syst. Evol. Microbiol.">
        <title>The Global Catalogue of Microorganisms (GCM) 10K type strain sequencing project: providing services to taxonomists for standard genome sequencing and annotation.</title>
        <authorList>
            <consortium name="The Broad Institute Genomics Platform"/>
            <consortium name="The Broad Institute Genome Sequencing Center for Infectious Disease"/>
            <person name="Wu L."/>
            <person name="Ma J."/>
        </authorList>
    </citation>
    <scope>NUCLEOTIDE SEQUENCE [LARGE SCALE GENOMIC DNA]</scope>
    <source>
        <strain evidence="3">JCM 9091</strain>
    </source>
</reference>
<dbReference type="RefSeq" id="WP_234518621.1">
    <property type="nucleotide sequence ID" value="NZ_BAAAUF010000084.1"/>
</dbReference>
<dbReference type="Proteomes" id="UP001501532">
    <property type="component" value="Unassembled WGS sequence"/>
</dbReference>
<feature type="transmembrane region" description="Helical" evidence="1">
    <location>
        <begin position="17"/>
        <end position="36"/>
    </location>
</feature>
<keyword evidence="1" id="KW-0472">Membrane</keyword>